<evidence type="ECO:0000313" key="4">
    <source>
        <dbReference type="Proteomes" id="UP000036325"/>
    </source>
</evidence>
<dbReference type="PATRIC" id="fig|1608994.3.peg.1725"/>
<sequence>MENPRCGPQGFQRNSRQVNKRCLELLLSLATPQGNVLDVGCGTGNSLLFVDLNNIEQYVGIDQSKDKITYANLAHAAPNVRFIISDFLTYSLDHFSPFDAVVCAACLQAFIPQEQTVIDKLSAAIRPGGDLFLSCALDFDYLPDERFIQERALMEIRHQYPCITEPVVFDDFRFSRRDILDTLHDFDMVRAQRIEETVEFENFSDFRDWHWGASTQVRRQFDETIREQAITDYYQTLYAHYCAGRYKTAYATGLMLLRKKGG</sequence>
<dbReference type="CDD" id="cd02440">
    <property type="entry name" value="AdoMet_MTases"/>
    <property type="match status" value="1"/>
</dbReference>
<comment type="caution">
    <text evidence="3">The sequence shown here is derived from an EMBL/GenBank/DDBJ whole genome shotgun (WGS) entry which is preliminary data.</text>
</comment>
<accession>A0A0J6IJJ5</accession>
<proteinExistence type="predicted"/>
<dbReference type="STRING" id="1608994.TU86_05645"/>
<dbReference type="Gene3D" id="3.40.50.150">
    <property type="entry name" value="Vaccinia Virus protein VP39"/>
    <property type="match status" value="1"/>
</dbReference>
<evidence type="ECO:0000259" key="2">
    <source>
        <dbReference type="Pfam" id="PF13649"/>
    </source>
</evidence>
<evidence type="ECO:0000256" key="1">
    <source>
        <dbReference type="ARBA" id="ARBA00022679"/>
    </source>
</evidence>
<dbReference type="InterPro" id="IPR029063">
    <property type="entry name" value="SAM-dependent_MTases_sf"/>
</dbReference>
<gene>
    <name evidence="3" type="ORF">TU86_05645</name>
</gene>
<reference evidence="3 4" key="1">
    <citation type="submission" date="2015-02" db="EMBL/GenBank/DDBJ databases">
        <title>Pseudomonas helleri sp. nov. and Pseudomonas weihenstephanensis sp. nov., isolated from raw cows milk.</title>
        <authorList>
            <person name="von Neubeck M."/>
            <person name="Huptas C."/>
            <person name="Wenning M."/>
            <person name="Scherer S."/>
        </authorList>
    </citation>
    <scope>NUCLEOTIDE SEQUENCE [LARGE SCALE GENOMIC DNA]</scope>
    <source>
        <strain evidence="3 4">DSM 29166</strain>
    </source>
</reference>
<dbReference type="AlphaFoldDB" id="A0A0J6IJJ5"/>
<dbReference type="GO" id="GO:0016740">
    <property type="term" value="F:transferase activity"/>
    <property type="evidence" value="ECO:0007669"/>
    <property type="project" value="UniProtKB-KW"/>
</dbReference>
<evidence type="ECO:0000313" key="3">
    <source>
        <dbReference type="EMBL" id="KMN14780.1"/>
    </source>
</evidence>
<dbReference type="InterPro" id="IPR041698">
    <property type="entry name" value="Methyltransf_25"/>
</dbReference>
<dbReference type="PANTHER" id="PTHR43861">
    <property type="entry name" value="TRANS-ACONITATE 2-METHYLTRANSFERASE-RELATED"/>
    <property type="match status" value="1"/>
</dbReference>
<organism evidence="3 4">
    <name type="scientific">Pseudomonas weihenstephanensis</name>
    <dbReference type="NCBI Taxonomy" id="1608994"/>
    <lineage>
        <taxon>Bacteria</taxon>
        <taxon>Pseudomonadati</taxon>
        <taxon>Pseudomonadota</taxon>
        <taxon>Gammaproteobacteria</taxon>
        <taxon>Pseudomonadales</taxon>
        <taxon>Pseudomonadaceae</taxon>
        <taxon>Pseudomonas</taxon>
    </lineage>
</organism>
<dbReference type="Pfam" id="PF13649">
    <property type="entry name" value="Methyltransf_25"/>
    <property type="match status" value="1"/>
</dbReference>
<keyword evidence="1" id="KW-0808">Transferase</keyword>
<dbReference type="SUPFAM" id="SSF53335">
    <property type="entry name" value="S-adenosyl-L-methionine-dependent methyltransferases"/>
    <property type="match status" value="1"/>
</dbReference>
<feature type="domain" description="Methyltransferase" evidence="2">
    <location>
        <begin position="36"/>
        <end position="129"/>
    </location>
</feature>
<dbReference type="Proteomes" id="UP000036325">
    <property type="component" value="Unassembled WGS sequence"/>
</dbReference>
<dbReference type="RefSeq" id="WP_048363317.1">
    <property type="nucleotide sequence ID" value="NZ_JAAEBV010000005.1"/>
</dbReference>
<name>A0A0J6IJJ5_9PSED</name>
<dbReference type="EMBL" id="JYLF01000002">
    <property type="protein sequence ID" value="KMN14780.1"/>
    <property type="molecule type" value="Genomic_DNA"/>
</dbReference>
<dbReference type="OrthoDB" id="9760689at2"/>
<protein>
    <recommendedName>
        <fullName evidence="2">Methyltransferase domain-containing protein</fullName>
    </recommendedName>
</protein>